<accession>A0A418PQ13</accession>
<keyword evidence="1" id="KW-0812">Transmembrane</keyword>
<dbReference type="InterPro" id="IPR050491">
    <property type="entry name" value="AmpC-like"/>
</dbReference>
<feature type="domain" description="Beta-lactamase-related" evidence="2">
    <location>
        <begin position="58"/>
        <end position="355"/>
    </location>
</feature>
<dbReference type="GO" id="GO:0016787">
    <property type="term" value="F:hydrolase activity"/>
    <property type="evidence" value="ECO:0007669"/>
    <property type="project" value="UniProtKB-KW"/>
</dbReference>
<keyword evidence="1" id="KW-0472">Membrane</keyword>
<organism evidence="3 4">
    <name type="scientific">Algoriphagus lacus</name>
    <dbReference type="NCBI Taxonomy" id="2056311"/>
    <lineage>
        <taxon>Bacteria</taxon>
        <taxon>Pseudomonadati</taxon>
        <taxon>Bacteroidota</taxon>
        <taxon>Cytophagia</taxon>
        <taxon>Cytophagales</taxon>
        <taxon>Cyclobacteriaceae</taxon>
        <taxon>Algoriphagus</taxon>
    </lineage>
</organism>
<keyword evidence="3" id="KW-0378">Hydrolase</keyword>
<dbReference type="InterPro" id="IPR001466">
    <property type="entry name" value="Beta-lactam-related"/>
</dbReference>
<dbReference type="PANTHER" id="PTHR46825:SF9">
    <property type="entry name" value="BETA-LACTAMASE-RELATED DOMAIN-CONTAINING PROTEIN"/>
    <property type="match status" value="1"/>
</dbReference>
<dbReference type="OrthoDB" id="1357763at2"/>
<proteinExistence type="predicted"/>
<dbReference type="RefSeq" id="WP_119478184.1">
    <property type="nucleotide sequence ID" value="NZ_QXML01000006.1"/>
</dbReference>
<feature type="transmembrane region" description="Helical" evidence="1">
    <location>
        <begin position="7"/>
        <end position="25"/>
    </location>
</feature>
<dbReference type="Proteomes" id="UP000283522">
    <property type="component" value="Unassembled WGS sequence"/>
</dbReference>
<evidence type="ECO:0000313" key="4">
    <source>
        <dbReference type="Proteomes" id="UP000283522"/>
    </source>
</evidence>
<protein>
    <submittedName>
        <fullName evidence="3">Class A beta-lactamase-related serine hydrolase</fullName>
    </submittedName>
</protein>
<evidence type="ECO:0000259" key="2">
    <source>
        <dbReference type="Pfam" id="PF00144"/>
    </source>
</evidence>
<dbReference type="Gene3D" id="3.40.710.10">
    <property type="entry name" value="DD-peptidase/beta-lactamase superfamily"/>
    <property type="match status" value="1"/>
</dbReference>
<reference evidence="3 4" key="1">
    <citation type="submission" date="2018-09" db="EMBL/GenBank/DDBJ databases">
        <authorList>
            <person name="Wang X."/>
            <person name="Du Z."/>
        </authorList>
    </citation>
    <scope>NUCLEOTIDE SEQUENCE [LARGE SCALE GENOMIC DNA]</scope>
    <source>
        <strain evidence="3 4">N3</strain>
    </source>
</reference>
<sequence>MNQKIKYLLLGLVFWFLMFLGWEWWKSHPRVRIMPLSFPETPEEKIDSLLVQSLNQFLIPGLAVGIIEEERVTYLKAFGFENLETKDSLTLKSRIPVASVSKIFTALNLANYALEKQISIDQSVNSLLPDERKLGSEFSQITLLDLLRHTSGLKVGLDINHLLPSGRNKPLELLPESLKTPDQRKKEFHYADINFDLIGYLLESASGIPFEMNSQERILTQGGMKKSFFVTEWPKENFPVGYQRTFLWKRLEPRKMNFQHLPSPSSGLFVTAEDLSKALLHLSRGEMGTFSDELAWLKNGSETPAGFHEITFNQSKFIGHLGAQGGFSSVLAYSPDLDIAFFIISNGRDQDDFRNRISIEILKILNP</sequence>
<comment type="caution">
    <text evidence="3">The sequence shown here is derived from an EMBL/GenBank/DDBJ whole genome shotgun (WGS) entry which is preliminary data.</text>
</comment>
<dbReference type="EMBL" id="QXML01000006">
    <property type="protein sequence ID" value="RIW14386.1"/>
    <property type="molecule type" value="Genomic_DNA"/>
</dbReference>
<dbReference type="AlphaFoldDB" id="A0A418PQ13"/>
<keyword evidence="1" id="KW-1133">Transmembrane helix</keyword>
<keyword evidence="4" id="KW-1185">Reference proteome</keyword>
<dbReference type="Pfam" id="PF00144">
    <property type="entry name" value="Beta-lactamase"/>
    <property type="match status" value="1"/>
</dbReference>
<dbReference type="PANTHER" id="PTHR46825">
    <property type="entry name" value="D-ALANYL-D-ALANINE-CARBOXYPEPTIDASE/ENDOPEPTIDASE AMPH"/>
    <property type="match status" value="1"/>
</dbReference>
<evidence type="ECO:0000313" key="3">
    <source>
        <dbReference type="EMBL" id="RIW14386.1"/>
    </source>
</evidence>
<gene>
    <name evidence="3" type="ORF">D0X99_12525</name>
</gene>
<dbReference type="InterPro" id="IPR012338">
    <property type="entry name" value="Beta-lactam/transpept-like"/>
</dbReference>
<evidence type="ECO:0000256" key="1">
    <source>
        <dbReference type="SAM" id="Phobius"/>
    </source>
</evidence>
<dbReference type="SUPFAM" id="SSF56601">
    <property type="entry name" value="beta-lactamase/transpeptidase-like"/>
    <property type="match status" value="1"/>
</dbReference>
<name>A0A418PQ13_9BACT</name>